<gene>
    <name evidence="1" type="ORF">M501DRAFT_1017463</name>
</gene>
<proteinExistence type="predicted"/>
<evidence type="ECO:0000313" key="2">
    <source>
        <dbReference type="Proteomes" id="UP000799429"/>
    </source>
</evidence>
<organism evidence="1 2">
    <name type="scientific">Patellaria atrata CBS 101060</name>
    <dbReference type="NCBI Taxonomy" id="1346257"/>
    <lineage>
        <taxon>Eukaryota</taxon>
        <taxon>Fungi</taxon>
        <taxon>Dikarya</taxon>
        <taxon>Ascomycota</taxon>
        <taxon>Pezizomycotina</taxon>
        <taxon>Dothideomycetes</taxon>
        <taxon>Dothideomycetes incertae sedis</taxon>
        <taxon>Patellariales</taxon>
        <taxon>Patellariaceae</taxon>
        <taxon>Patellaria</taxon>
    </lineage>
</organism>
<name>A0A9P4S9I7_9PEZI</name>
<reference evidence="1" key="1">
    <citation type="journal article" date="2020" name="Stud. Mycol.">
        <title>101 Dothideomycetes genomes: a test case for predicting lifestyles and emergence of pathogens.</title>
        <authorList>
            <person name="Haridas S."/>
            <person name="Albert R."/>
            <person name="Binder M."/>
            <person name="Bloem J."/>
            <person name="Labutti K."/>
            <person name="Salamov A."/>
            <person name="Andreopoulos B."/>
            <person name="Baker S."/>
            <person name="Barry K."/>
            <person name="Bills G."/>
            <person name="Bluhm B."/>
            <person name="Cannon C."/>
            <person name="Castanera R."/>
            <person name="Culley D."/>
            <person name="Daum C."/>
            <person name="Ezra D."/>
            <person name="Gonzalez J."/>
            <person name="Henrissat B."/>
            <person name="Kuo A."/>
            <person name="Liang C."/>
            <person name="Lipzen A."/>
            <person name="Lutzoni F."/>
            <person name="Magnuson J."/>
            <person name="Mondo S."/>
            <person name="Nolan M."/>
            <person name="Ohm R."/>
            <person name="Pangilinan J."/>
            <person name="Park H.-J."/>
            <person name="Ramirez L."/>
            <person name="Alfaro M."/>
            <person name="Sun H."/>
            <person name="Tritt A."/>
            <person name="Yoshinaga Y."/>
            <person name="Zwiers L.-H."/>
            <person name="Turgeon B."/>
            <person name="Goodwin S."/>
            <person name="Spatafora J."/>
            <person name="Crous P."/>
            <person name="Grigoriev I."/>
        </authorList>
    </citation>
    <scope>NUCLEOTIDE SEQUENCE</scope>
    <source>
        <strain evidence="1">CBS 101060</strain>
    </source>
</reference>
<sequence length="82" mass="9755">MKLELLDLTKRETPELFKKPKLKLNRLSEDENPLDEDEDAYRAIIYEKLLKEYYHLAYVFSKSISDKLLSLREGVDHDIVLD</sequence>
<accession>A0A9P4S9I7</accession>
<comment type="caution">
    <text evidence="1">The sequence shown here is derived from an EMBL/GenBank/DDBJ whole genome shotgun (WGS) entry which is preliminary data.</text>
</comment>
<evidence type="ECO:0000313" key="1">
    <source>
        <dbReference type="EMBL" id="KAF2837680.1"/>
    </source>
</evidence>
<dbReference type="AlphaFoldDB" id="A0A9P4S9I7"/>
<dbReference type="Proteomes" id="UP000799429">
    <property type="component" value="Unassembled WGS sequence"/>
</dbReference>
<dbReference type="EMBL" id="MU006098">
    <property type="protein sequence ID" value="KAF2837680.1"/>
    <property type="molecule type" value="Genomic_DNA"/>
</dbReference>
<keyword evidence="2" id="KW-1185">Reference proteome</keyword>
<protein>
    <submittedName>
        <fullName evidence="1">Uncharacterized protein</fullName>
    </submittedName>
</protein>